<dbReference type="EMBL" id="DVHE01000014">
    <property type="protein sequence ID" value="HIR50079.1"/>
    <property type="molecule type" value="Genomic_DNA"/>
</dbReference>
<gene>
    <name evidence="1" type="ORF">IAA53_02125</name>
</gene>
<dbReference type="AlphaFoldDB" id="A0A9D1IW95"/>
<reference evidence="1" key="2">
    <citation type="journal article" date="2021" name="PeerJ">
        <title>Extensive microbial diversity within the chicken gut microbiome revealed by metagenomics and culture.</title>
        <authorList>
            <person name="Gilroy R."/>
            <person name="Ravi A."/>
            <person name="Getino M."/>
            <person name="Pursley I."/>
            <person name="Horton D.L."/>
            <person name="Alikhan N.F."/>
            <person name="Baker D."/>
            <person name="Gharbi K."/>
            <person name="Hall N."/>
            <person name="Watson M."/>
            <person name="Adriaenssens E.M."/>
            <person name="Foster-Nyarko E."/>
            <person name="Jarju S."/>
            <person name="Secka A."/>
            <person name="Antonio M."/>
            <person name="Oren A."/>
            <person name="Chaudhuri R.R."/>
            <person name="La Ragione R."/>
            <person name="Hildebrand F."/>
            <person name="Pallen M.J."/>
        </authorList>
    </citation>
    <scope>NUCLEOTIDE SEQUENCE</scope>
    <source>
        <strain evidence="1">ChiBcec15-4380</strain>
    </source>
</reference>
<evidence type="ECO:0000313" key="2">
    <source>
        <dbReference type="Proteomes" id="UP000824239"/>
    </source>
</evidence>
<comment type="caution">
    <text evidence="1">The sequence shown here is derived from an EMBL/GenBank/DDBJ whole genome shotgun (WGS) entry which is preliminary data.</text>
</comment>
<accession>A0A9D1IW95</accession>
<sequence length="196" mass="21138">MVIETSPSFPVLTAQSPLLLVSQTPEDPEGLIRNAGTAAFVAALWEQPETQEQLTSLAERLGPRLLLPEQWGQVLPQCGVLISSSVSGGSLSQRLKEAAQAAPRRCWLMLEWLAMDFTLPCPSGTGTALQREQLSTLLDAYPSFFDEDLSCQYLHFADGNTFHMVLYDTADTLARKAALAREAGFAGAVIPGSSAL</sequence>
<proteinExistence type="predicted"/>
<protein>
    <submittedName>
        <fullName evidence="1">Uncharacterized protein</fullName>
    </submittedName>
</protein>
<evidence type="ECO:0000313" key="1">
    <source>
        <dbReference type="EMBL" id="HIR50079.1"/>
    </source>
</evidence>
<organism evidence="1 2">
    <name type="scientific">Candidatus Avoscillospira avicola</name>
    <dbReference type="NCBI Taxonomy" id="2840706"/>
    <lineage>
        <taxon>Bacteria</taxon>
        <taxon>Bacillati</taxon>
        <taxon>Bacillota</taxon>
        <taxon>Clostridia</taxon>
        <taxon>Eubacteriales</taxon>
        <taxon>Oscillospiraceae</taxon>
        <taxon>Oscillospiraceae incertae sedis</taxon>
        <taxon>Candidatus Avoscillospira</taxon>
    </lineage>
</organism>
<dbReference type="Proteomes" id="UP000824239">
    <property type="component" value="Unassembled WGS sequence"/>
</dbReference>
<name>A0A9D1IW95_9FIRM</name>
<reference evidence="1" key="1">
    <citation type="submission" date="2020-10" db="EMBL/GenBank/DDBJ databases">
        <authorList>
            <person name="Gilroy R."/>
        </authorList>
    </citation>
    <scope>NUCLEOTIDE SEQUENCE</scope>
    <source>
        <strain evidence="1">ChiBcec15-4380</strain>
    </source>
</reference>